<dbReference type="SUPFAM" id="SSF55874">
    <property type="entry name" value="ATPase domain of HSP90 chaperone/DNA topoisomerase II/histidine kinase"/>
    <property type="match status" value="1"/>
</dbReference>
<dbReference type="InterPro" id="IPR024975">
    <property type="entry name" value="NOV_C"/>
</dbReference>
<dbReference type="PANTHER" id="PTHR32387:SF0">
    <property type="entry name" value="PROTEIN NO VEIN"/>
    <property type="match status" value="1"/>
</dbReference>
<evidence type="ECO:0000259" key="2">
    <source>
        <dbReference type="Pfam" id="PF13020"/>
    </source>
</evidence>
<evidence type="ECO:0000313" key="4">
    <source>
        <dbReference type="EMBL" id="KAK9081332.1"/>
    </source>
</evidence>
<comment type="caution">
    <text evidence="4">The sequence shown here is derived from an EMBL/GenBank/DDBJ whole genome shotgun (WGS) entry which is preliminary data.</text>
</comment>
<dbReference type="GO" id="GO:0010305">
    <property type="term" value="P:leaf vascular tissue pattern formation"/>
    <property type="evidence" value="ECO:0007669"/>
    <property type="project" value="TreeGrafter"/>
</dbReference>
<dbReference type="InterPro" id="IPR036890">
    <property type="entry name" value="HATPase_C_sf"/>
</dbReference>
<name>A0AAP0DZ35_9MAGN</name>
<evidence type="ECO:0000313" key="5">
    <source>
        <dbReference type="Proteomes" id="UP001420932"/>
    </source>
</evidence>
<dbReference type="InterPro" id="IPR058210">
    <property type="entry name" value="SACS/Nov_dom"/>
</dbReference>
<feature type="compositionally biased region" description="Polar residues" evidence="1">
    <location>
        <begin position="371"/>
        <end position="383"/>
    </location>
</feature>
<feature type="region of interest" description="Disordered" evidence="1">
    <location>
        <begin position="337"/>
        <end position="384"/>
    </location>
</feature>
<feature type="compositionally biased region" description="Acidic residues" evidence="1">
    <location>
        <begin position="345"/>
        <end position="357"/>
    </location>
</feature>
<feature type="compositionally biased region" description="Low complexity" evidence="1">
    <location>
        <begin position="359"/>
        <end position="370"/>
    </location>
</feature>
<dbReference type="Proteomes" id="UP001420932">
    <property type="component" value="Unassembled WGS sequence"/>
</dbReference>
<dbReference type="Gene3D" id="3.30.565.10">
    <property type="entry name" value="Histidine kinase-like ATPase, C-terminal domain"/>
    <property type="match status" value="1"/>
</dbReference>
<feature type="domain" description="Protein NO VEIN C-terminal" evidence="2">
    <location>
        <begin position="2650"/>
        <end position="2739"/>
    </location>
</feature>
<evidence type="ECO:0000259" key="3">
    <source>
        <dbReference type="Pfam" id="PF25794"/>
    </source>
</evidence>
<dbReference type="GO" id="GO:0009793">
    <property type="term" value="P:embryo development ending in seed dormancy"/>
    <property type="evidence" value="ECO:0007669"/>
    <property type="project" value="TreeGrafter"/>
</dbReference>
<dbReference type="PANTHER" id="PTHR32387">
    <property type="entry name" value="WU:FJ29H11"/>
    <property type="match status" value="1"/>
</dbReference>
<dbReference type="NCBIfam" id="NF047352">
    <property type="entry name" value="P_loop_sacsin"/>
    <property type="match status" value="1"/>
</dbReference>
<evidence type="ECO:0000256" key="1">
    <source>
        <dbReference type="SAM" id="MobiDB-lite"/>
    </source>
</evidence>
<dbReference type="EMBL" id="JBBNAF010000055">
    <property type="protein sequence ID" value="KAK9081332.1"/>
    <property type="molecule type" value="Genomic_DNA"/>
</dbReference>
<dbReference type="InterPro" id="IPR052957">
    <property type="entry name" value="Auxin_embryo_med"/>
</dbReference>
<gene>
    <name evidence="4" type="ORF">Syun_031111</name>
</gene>
<dbReference type="Pfam" id="PF13020">
    <property type="entry name" value="NOV_C"/>
    <property type="match status" value="1"/>
</dbReference>
<dbReference type="GO" id="GO:0005634">
    <property type="term" value="C:nucleus"/>
    <property type="evidence" value="ECO:0007669"/>
    <property type="project" value="TreeGrafter"/>
</dbReference>
<reference evidence="4 5" key="1">
    <citation type="submission" date="2024-01" db="EMBL/GenBank/DDBJ databases">
        <title>Genome assemblies of Stephania.</title>
        <authorList>
            <person name="Yang L."/>
        </authorList>
    </citation>
    <scope>NUCLEOTIDE SEQUENCE [LARGE SCALE GENOMIC DNA]</scope>
    <source>
        <strain evidence="4">YNDBR</strain>
        <tissue evidence="4">Leaf</tissue>
    </source>
</reference>
<feature type="region of interest" description="Disordered" evidence="1">
    <location>
        <begin position="404"/>
        <end position="443"/>
    </location>
</feature>
<feature type="compositionally biased region" description="Low complexity" evidence="1">
    <location>
        <begin position="404"/>
        <end position="413"/>
    </location>
</feature>
<feature type="domain" description="Sacsin/Nov" evidence="3">
    <location>
        <begin position="1189"/>
        <end position="1286"/>
    </location>
</feature>
<organism evidence="4 5">
    <name type="scientific">Stephania yunnanensis</name>
    <dbReference type="NCBI Taxonomy" id="152371"/>
    <lineage>
        <taxon>Eukaryota</taxon>
        <taxon>Viridiplantae</taxon>
        <taxon>Streptophyta</taxon>
        <taxon>Embryophyta</taxon>
        <taxon>Tracheophyta</taxon>
        <taxon>Spermatophyta</taxon>
        <taxon>Magnoliopsida</taxon>
        <taxon>Ranunculales</taxon>
        <taxon>Menispermaceae</taxon>
        <taxon>Menispermoideae</taxon>
        <taxon>Cissampelideae</taxon>
        <taxon>Stephania</taxon>
    </lineage>
</organism>
<sequence>MHGRHHPFRPRGGAPAAAPPQLPSQLPLQLPPQSHPYFHPNNAYIPNAPFAAAPPFNAYNQNPNLSNHQFPRNSYAAAAPPKPRFSIDRVDQAVTKAHRDLLAKGESVEAWKVAQSALLSLQVDSWRSLEVSMSQVPSLNRIMVIEGKVNAYIHCFVEVRKITTVYELGDKICKNESVERFEELELGPLLRHPLVVRYFSVPTEVKEVVKITSAEIISYLAELRNSTKNIQPKGLLEFIASKLSVPVKENLGIRIQSLGTYIHAIEDAIKSEADTLKKYVHKVEGCTLKKCVPKVEGDLLYNPRIVQVKKSIDKRFKAISQRVKSFSPIQEDSTSKHIRFCSSGSDEESDGNTEDDGQSNNSVNNKSEVSFQNGKGKSPSTCPYPSAIEEMVRLGLKTDTCIASSTASGSSRSNESKKMLKKKRKRYHSADDPSINKLHKRGKDDFFYKPDDVTLLQDKKVKKIKAAESQPSCNDIVEHESIQLSSSTMETFIATWKEACKMHSIEEVSSMRRGMCNSLYDTLQGIGEDETPTPNFPPAEIERVEVEMSCDKNSLSVEEPSSLPKCNVTVDDILVILPEHFQLSNDRPLFIVACPKTCVSKDRIVGRGTSYMLGVCLVSGDVTVDDILVKLAEYFQLSSATLRADKMVQDKNMVCLRNLHNCEIWLTKQFFVKEFVSLGCGEFLRFLQDHPFLLPNIFGDDYSEGVSANYPVEASIHSDQLGMLVSQAASNLWKDDTVKKQDITAILKQQFPLISFEVVSNGILECSSEFTNKLRGGSTSGCILFSAALGMYSSWNTMMQSTNVLVESCDMKVDSSDRVGALGSVSAKEALECLLQAPMLSDLQSWTHWNHVFAPSLGSLLEWLSKESCTKELLCLVTKDGKIIRIDHSASVDEFLDALLKGSSFQTAVKLLSLYALYGGKQHVPLSLLKSHAQRAMEVILKSSVDRAAVQSRCDELNGETTVYLPAFMQIKKGDPSDNQFNEPVFLASRFVLECLGHLPSEFCSFAADVLLSGLRALTKEAPLVMLHACDKINERLMLHDIGFSLDIPEWVADCTSFVASDFFMSTDASMANPLSMTLNFDPKLTSNKSVLCRFNCKSAASLDERNDSFCEIMGAKDLNELCTEQCNGVEESVVLGSSGNQEADLIIESIRREEFGLVPGLTDAESLILNKQHARLGRALHCLSQELYSQDSHFLLELVQNADDNVYPENVEPTIVFIMQSSEIIVLNNERGFSAQNIRALCDVGSSTKKGSSAGYIGQKGIGFKSVFRVTDAPEIHSNGFHVKFDIGEGRIGFVLPSLVPSCDLDSFKKLVPGEVNQTKTGTWNTCIVLPFKREIREGNGTRNIMSMFLDFHPSLLLFLHRLRVIKLKNMLDGSSIVMKRETVGDGIIRVSHGKEKMSWFVATKELMASAIRPDVRTTEIAIAFTLQESSHGEYIPQLDQQPVFAFLPLRTYGLKFILQGDFVLPSSREEVDGDSAWNQWLLSEFPGLFVCALRSFSALSCFQDSPGKAVTAFMSFVPLEGEVHGFFSRLPRMIISKLRTSSCMLLEGHTMELVPPCRILRGWNDQARILFPDSLLNEHLGLGYLDREIILSDQLAKALGVHDYGPKILIDFLSSLCRTDNGVKSLGVEWLSRWLNTLYIMLVPTSCTGSLNTIVESDLTKSLQTIPFIPLSDGSYGSIAQGTIWLPCDVSTGFDSELFLEAFPNLYAEIRTVSPTLLSAAVRAISNIGENSIENITRMLKKIGIQRLSAHQIVKMHILPALCDDKIITRDRILMTEYLSFIMVHFHSGCNSCSVEREHIMSELKDRAFILTNHGFRRPADVSIHFGIEFGNPVDVSKLIDSPDNMWFEVDTIYLKHASTKSLSNGIAKWREFFQEFGLSDFVQIILVEKNIADVPPSVLRDIMRKGDPVVPNSIVKDWESPELVHILSTLSSQNNQEKSKYLLEVLDKMWDDYFSTKVSGSCTCGTAEGLKLFESSVLRSIHEYKWLASTMDQLLHYPRDLYFDCEEVRSVLGGFAPYVVPQKKVYFLSKLWVEFQFFGKDDGCNSVLIQELKKVRNQKLLDDIGFKTLVTLDDALELLESWGSQSHHLRPGIGIAQMSRFYSFIWNGISTSKAKIAEVFRAGPSVFVPVTVDSRHHEVVSGIFLSPSEVYWHDSTGSMVETKKLIFQCSSVNETSCPLSRTLADIYQGLHSFFVHECGVHEIPPFRSYIEILVQLSNNVLPSQAANIVLRILMKWADDLKSGSVDPEDIIHLKESLLTLEYTLLPTVHDKWVSLHPSFGLFCWCDDEDLRKEFTHSENLNFLHFGDLSKEEKEMLPAKLMDLMQALGIPSLSQVITREAIFYGIEDCTDKALLVNWALPYAQRYLFKLHPDVYMQLKHSGSENLSRLQENILYITRASDTHSIFLELSRLFFKGACNLHLANFLHMITTMGESGSTEELIEQFVLNNQKVPKLPDNEPFWLVSSISSVLPENEIPQPISALSYSEDQNPLKAKRKPVNISPSWPPADWKIAPDFNFARENQFRTRPWAPQPSVNLQGGEISDVVISNNDQDLPFAIEVDWVTQEDLTANNEALLAMQNLKGQDGNALPGSHDPVYGMVSDGSEMLRNQGDMVSIPDNLDISQTDERHQLSFGTPNAYQAALTGRLGELVAFQYFTNKVCNTNVRWVNKEVETGLPYDIVIGDDDESKEYIEVKATKSLRKDWFTISNREWQFAVEKGDSFSIAHVVLLGQNNAKVTVFKNPLRLCQQGIFHLAVLMQHHPKEMASAPSD</sequence>
<keyword evidence="5" id="KW-1185">Reference proteome</keyword>
<protein>
    <recommendedName>
        <fullName evidence="6">Protein NO VEIN C-terminal domain-containing protein</fullName>
    </recommendedName>
</protein>
<dbReference type="GO" id="GO:0048364">
    <property type="term" value="P:root development"/>
    <property type="evidence" value="ECO:0007669"/>
    <property type="project" value="TreeGrafter"/>
</dbReference>
<evidence type="ECO:0008006" key="6">
    <source>
        <dbReference type="Google" id="ProtNLM"/>
    </source>
</evidence>
<feature type="region of interest" description="Disordered" evidence="1">
    <location>
        <begin position="1"/>
        <end position="38"/>
    </location>
</feature>
<accession>A0AAP0DZ35</accession>
<proteinExistence type="predicted"/>
<dbReference type="Pfam" id="PF25794">
    <property type="entry name" value="SACS"/>
    <property type="match status" value="1"/>
</dbReference>